<dbReference type="AlphaFoldDB" id="A0A2G3E310"/>
<evidence type="ECO:0000256" key="1">
    <source>
        <dbReference type="SAM" id="Phobius"/>
    </source>
</evidence>
<reference evidence="2 3" key="2">
    <citation type="submission" date="2017-10" db="EMBL/GenBank/DDBJ databases">
        <authorList>
            <person name="Banno H."/>
            <person name="Chua N.-H."/>
        </authorList>
    </citation>
    <scope>NUCLEOTIDE SEQUENCE [LARGE SCALE GENOMIC DNA]</scope>
    <source>
        <strain evidence="2 3">JK623</strain>
    </source>
</reference>
<organism evidence="2 3">
    <name type="scientific">Agathobacter ruminis</name>
    <dbReference type="NCBI Taxonomy" id="1712665"/>
    <lineage>
        <taxon>Bacteria</taxon>
        <taxon>Bacillati</taxon>
        <taxon>Bacillota</taxon>
        <taxon>Clostridia</taxon>
        <taxon>Lachnospirales</taxon>
        <taxon>Lachnospiraceae</taxon>
        <taxon>Agathobacter</taxon>
    </lineage>
</organism>
<evidence type="ECO:0000313" key="3">
    <source>
        <dbReference type="Proteomes" id="UP000224563"/>
    </source>
</evidence>
<dbReference type="Proteomes" id="UP000224563">
    <property type="component" value="Unassembled WGS sequence"/>
</dbReference>
<reference evidence="2 3" key="1">
    <citation type="submission" date="2017-10" db="EMBL/GenBank/DDBJ databases">
        <title>Resolving the taxonomy of Roseburia spp., Eubacterium rectale and Agathobacter spp. through phylogenomic analysis.</title>
        <authorList>
            <person name="Sheridan P.O."/>
            <person name="Walker A.W."/>
            <person name="Duncan S.H."/>
            <person name="Scott K.P."/>
            <person name="Toole P.W.O."/>
            <person name="Luis P."/>
            <person name="Flint H.J."/>
        </authorList>
    </citation>
    <scope>NUCLEOTIDE SEQUENCE [LARGE SCALE GENOMIC DNA]</scope>
    <source>
        <strain evidence="2 3">JK623</strain>
    </source>
</reference>
<feature type="transmembrane region" description="Helical" evidence="1">
    <location>
        <begin position="5"/>
        <end position="24"/>
    </location>
</feature>
<keyword evidence="1" id="KW-0472">Membrane</keyword>
<protein>
    <submittedName>
        <fullName evidence="2">Uncharacterized protein</fullName>
    </submittedName>
</protein>
<comment type="caution">
    <text evidence="2">The sequence shown here is derived from an EMBL/GenBank/DDBJ whole genome shotgun (WGS) entry which is preliminary data.</text>
</comment>
<keyword evidence="1" id="KW-0812">Transmembrane</keyword>
<dbReference type="RefSeq" id="WP_099386073.1">
    <property type="nucleotide sequence ID" value="NZ_JANSWH010000019.1"/>
</dbReference>
<keyword evidence="3" id="KW-1185">Reference proteome</keyword>
<gene>
    <name evidence="2" type="ORF">CSX02_06550</name>
</gene>
<proteinExistence type="predicted"/>
<keyword evidence="1" id="KW-1133">Transmembrane helix</keyword>
<evidence type="ECO:0000313" key="2">
    <source>
        <dbReference type="EMBL" id="PHU37658.1"/>
    </source>
</evidence>
<sequence length="269" mass="31590">MKRRLIYCGLLVILIGIGSVILWSNNHTKAQNQMDHSSEDEQIDVAKAVEQAIYGTEQEEELDGIVVSSWDGMAPKYSLGTCDEIADASVNIDERHTFFYTNEEFQKLFADNKDYLKTSNFYFEWDEREAKWFYHDNNYYVVYKNDDDEYIARNLCTRYDYNGNRCTLPTPFYISLEKDVVEAYENGEFPNSIEETVFGKCTFEEAKEYYARLDDSLYEIDEANKTISVAAYDPKLHDKIYNCVRFDYKNRKIFGKDKDGNEIQIYPSK</sequence>
<name>A0A2G3E310_9FIRM</name>
<accession>A0A2G3E310</accession>
<dbReference type="EMBL" id="PDYG01000032">
    <property type="protein sequence ID" value="PHU37658.1"/>
    <property type="molecule type" value="Genomic_DNA"/>
</dbReference>